<protein>
    <submittedName>
        <fullName evidence="1">Uncharacterized protein</fullName>
    </submittedName>
</protein>
<dbReference type="Proteomes" id="UP000192815">
    <property type="component" value="Unassembled WGS sequence"/>
</dbReference>
<comment type="caution">
    <text evidence="1">The sequence shown here is derived from an EMBL/GenBank/DDBJ whole genome shotgun (WGS) entry which is preliminary data.</text>
</comment>
<dbReference type="EMBL" id="MUIO01000036">
    <property type="protein sequence ID" value="ORC59337.1"/>
    <property type="molecule type" value="Genomic_DNA"/>
</dbReference>
<keyword evidence="2" id="KW-1185">Reference proteome</keyword>
<evidence type="ECO:0000313" key="2">
    <source>
        <dbReference type="Proteomes" id="UP000192815"/>
    </source>
</evidence>
<sequence>MDTPVSSDVLVQKGRGVATTFPACCGDLGHPFSKSFVRRRNRPSVADEMKRLEQAFCYTVRWLCVSTLHVSLIIRVLPRAESAAGWHLPRSSIGKVAHHGLRRCSRNVRS</sequence>
<reference evidence="2" key="1">
    <citation type="submission" date="2017-02" db="EMBL/GenBank/DDBJ databases">
        <title>Pseudomonas floridae sp. nov., a novel pathogenic bacterial species isolated from tomato.</title>
        <authorList>
            <person name="Timilsina S."/>
            <person name="Vallad G.E."/>
            <person name="Jones J.B."/>
        </authorList>
    </citation>
    <scope>NUCLEOTIDE SEQUENCE [LARGE SCALE GENOMIC DNA]</scope>
    <source>
        <strain evidence="2">GEV388</strain>
    </source>
</reference>
<evidence type="ECO:0000313" key="1">
    <source>
        <dbReference type="EMBL" id="ORC59337.1"/>
    </source>
</evidence>
<name>A0A1X0N712_9PSED</name>
<organism evidence="1 2">
    <name type="scientific">Pseudomonas floridensis</name>
    <dbReference type="NCBI Taxonomy" id="1958950"/>
    <lineage>
        <taxon>Bacteria</taxon>
        <taxon>Pseudomonadati</taxon>
        <taxon>Pseudomonadota</taxon>
        <taxon>Gammaproteobacteria</taxon>
        <taxon>Pseudomonadales</taxon>
        <taxon>Pseudomonadaceae</taxon>
        <taxon>Pseudomonas</taxon>
    </lineage>
</organism>
<accession>A0A1X0N712</accession>
<proteinExistence type="predicted"/>
<dbReference type="STRING" id="1958950.BZK31_11110"/>
<gene>
    <name evidence="1" type="ORF">BZK31_11110</name>
</gene>
<dbReference type="AlphaFoldDB" id="A0A1X0N712"/>